<dbReference type="InterPro" id="IPR004254">
    <property type="entry name" value="AdipoR/HlyIII-related"/>
</dbReference>
<keyword evidence="3 6" id="KW-0812">Transmembrane</keyword>
<dbReference type="GO" id="GO:0140911">
    <property type="term" value="F:pore-forming activity"/>
    <property type="evidence" value="ECO:0007669"/>
    <property type="project" value="InterPro"/>
</dbReference>
<dbReference type="NCBIfam" id="TIGR01065">
    <property type="entry name" value="hlyIII"/>
    <property type="match status" value="1"/>
</dbReference>
<evidence type="ECO:0000256" key="5">
    <source>
        <dbReference type="ARBA" id="ARBA00023136"/>
    </source>
</evidence>
<feature type="transmembrane region" description="Helical" evidence="6">
    <location>
        <begin position="144"/>
        <end position="161"/>
    </location>
</feature>
<evidence type="ECO:0000256" key="4">
    <source>
        <dbReference type="ARBA" id="ARBA00022989"/>
    </source>
</evidence>
<feature type="transmembrane region" description="Helical" evidence="6">
    <location>
        <begin position="197"/>
        <end position="216"/>
    </location>
</feature>
<evidence type="ECO:0000313" key="7">
    <source>
        <dbReference type="EMBL" id="OIR02226.1"/>
    </source>
</evidence>
<accession>A0A1J5S2C3</accession>
<comment type="caution">
    <text evidence="7">The sequence shown here is derived from an EMBL/GenBank/DDBJ whole genome shotgun (WGS) entry which is preliminary data.</text>
</comment>
<keyword evidence="4 6" id="KW-1133">Transmembrane helix</keyword>
<dbReference type="EMBL" id="MLJW01000076">
    <property type="protein sequence ID" value="OIR02226.1"/>
    <property type="molecule type" value="Genomic_DNA"/>
</dbReference>
<feature type="transmembrane region" description="Helical" evidence="6">
    <location>
        <begin position="86"/>
        <end position="104"/>
    </location>
</feature>
<evidence type="ECO:0000256" key="1">
    <source>
        <dbReference type="ARBA" id="ARBA00004651"/>
    </source>
</evidence>
<gene>
    <name evidence="7" type="ORF">GALL_155980</name>
</gene>
<proteinExistence type="predicted"/>
<dbReference type="GO" id="GO:0005886">
    <property type="term" value="C:plasma membrane"/>
    <property type="evidence" value="ECO:0007669"/>
    <property type="project" value="UniProtKB-SubCell"/>
</dbReference>
<feature type="transmembrane region" description="Helical" evidence="6">
    <location>
        <begin position="51"/>
        <end position="74"/>
    </location>
</feature>
<feature type="transmembrane region" description="Helical" evidence="6">
    <location>
        <begin position="110"/>
        <end position="132"/>
    </location>
</feature>
<protein>
    <submittedName>
        <fullName evidence="7">Hemolysin-III related</fullName>
    </submittedName>
</protein>
<feature type="transmembrane region" description="Helical" evidence="6">
    <location>
        <begin position="21"/>
        <end position="39"/>
    </location>
</feature>
<comment type="subcellular location">
    <subcellularLocation>
        <location evidence="1">Cell membrane</location>
        <topology evidence="1">Multi-pass membrane protein</topology>
    </subcellularLocation>
</comment>
<dbReference type="InterPro" id="IPR005744">
    <property type="entry name" value="Hy-lIII"/>
</dbReference>
<name>A0A1J5S2C3_9ZZZZ</name>
<evidence type="ECO:0000256" key="2">
    <source>
        <dbReference type="ARBA" id="ARBA00022475"/>
    </source>
</evidence>
<organism evidence="7">
    <name type="scientific">mine drainage metagenome</name>
    <dbReference type="NCBI Taxonomy" id="410659"/>
    <lineage>
        <taxon>unclassified sequences</taxon>
        <taxon>metagenomes</taxon>
        <taxon>ecological metagenomes</taxon>
    </lineage>
</organism>
<feature type="transmembrane region" description="Helical" evidence="6">
    <location>
        <begin position="167"/>
        <end position="185"/>
    </location>
</feature>
<keyword evidence="2" id="KW-1003">Cell membrane</keyword>
<dbReference type="PANTHER" id="PTHR20855:SF3">
    <property type="entry name" value="LD03007P"/>
    <property type="match status" value="1"/>
</dbReference>
<keyword evidence="5 6" id="KW-0472">Membrane</keyword>
<evidence type="ECO:0000256" key="3">
    <source>
        <dbReference type="ARBA" id="ARBA00022692"/>
    </source>
</evidence>
<evidence type="ECO:0000256" key="6">
    <source>
        <dbReference type="SAM" id="Phobius"/>
    </source>
</evidence>
<dbReference type="Pfam" id="PF03006">
    <property type="entry name" value="HlyIII"/>
    <property type="match status" value="1"/>
</dbReference>
<dbReference type="PANTHER" id="PTHR20855">
    <property type="entry name" value="ADIPOR/PROGESTIN RECEPTOR-RELATED"/>
    <property type="match status" value="1"/>
</dbReference>
<reference evidence="7" key="1">
    <citation type="submission" date="2016-10" db="EMBL/GenBank/DDBJ databases">
        <title>Sequence of Gallionella enrichment culture.</title>
        <authorList>
            <person name="Poehlein A."/>
            <person name="Muehling M."/>
            <person name="Daniel R."/>
        </authorList>
    </citation>
    <scope>NUCLEOTIDE SEQUENCE</scope>
</reference>
<dbReference type="AlphaFoldDB" id="A0A1J5S2C3"/>
<sequence>MTTPTPSAKREQSRSEEIANSTIHGIGFITALVGTPVLIEHAVRHGELGYIVGTSVFAASMILLYLSSTLYHALQRPGPKGFFHQVDHLMIYLLIAGTYTPFTLGVLHGAWGWTLFGIIWGLATIGMTLRILNRMGHPVISTGMYLLMGWLMLVAAEPMYAKVSTQGLLWLLAGALSYTAGVFFYATDGRLRYGHSIWHLFVLGGTVSHYFAVWYAV</sequence>